<name>A0A2T7G585_9RHOB</name>
<comment type="caution">
    <text evidence="2">The sequence shown here is derived from an EMBL/GenBank/DDBJ whole genome shotgun (WGS) entry which is preliminary data.</text>
</comment>
<evidence type="ECO:0000313" key="2">
    <source>
        <dbReference type="EMBL" id="PVA09593.1"/>
    </source>
</evidence>
<feature type="signal peptide" evidence="1">
    <location>
        <begin position="1"/>
        <end position="25"/>
    </location>
</feature>
<sequence length="166" mass="17623">MRHSVTGWSLGAALFFCFSTLSATAGTLQVVGQGGSVLIEDDAPEGAEWCLSWNHSVTGGAVRDCFANRAGRMMLDRSFLHDFAAGLGEVAGRGHIEAAAGGGYWIRNMDEPVQGNALALRVGQRGVDHRLHIGAHVHALSDLAAGQRVVLRLIPRPQSEKVQPDG</sequence>
<feature type="chain" id="PRO_5015736002" evidence="1">
    <location>
        <begin position="26"/>
        <end position="166"/>
    </location>
</feature>
<proteinExistence type="predicted"/>
<dbReference type="OrthoDB" id="7345320at2"/>
<reference evidence="2 3" key="1">
    <citation type="submission" date="2018-04" db="EMBL/GenBank/DDBJ databases">
        <title>Pelagivirga bohaiensis gen. nov., sp. nov., a bacterium isolated from the Bohai Sea.</title>
        <authorList>
            <person name="Ji X."/>
        </authorList>
    </citation>
    <scope>NUCLEOTIDE SEQUENCE [LARGE SCALE GENOMIC DNA]</scope>
    <source>
        <strain evidence="2 3">BH-SD19</strain>
    </source>
</reference>
<dbReference type="EMBL" id="QCYH01000007">
    <property type="protein sequence ID" value="PVA09593.1"/>
    <property type="molecule type" value="Genomic_DNA"/>
</dbReference>
<gene>
    <name evidence="2" type="ORF">DC366_12940</name>
</gene>
<keyword evidence="1" id="KW-0732">Signal</keyword>
<dbReference type="Pfam" id="PF08905">
    <property type="entry name" value="DUF1850"/>
    <property type="match status" value="1"/>
</dbReference>
<organism evidence="2 3">
    <name type="scientific">Pelagivirga sediminicola</name>
    <dbReference type="NCBI Taxonomy" id="2170575"/>
    <lineage>
        <taxon>Bacteria</taxon>
        <taxon>Pseudomonadati</taxon>
        <taxon>Pseudomonadota</taxon>
        <taxon>Alphaproteobacteria</taxon>
        <taxon>Rhodobacterales</taxon>
        <taxon>Paracoccaceae</taxon>
        <taxon>Pelagivirga</taxon>
    </lineage>
</organism>
<dbReference type="Proteomes" id="UP000244446">
    <property type="component" value="Unassembled WGS sequence"/>
</dbReference>
<keyword evidence="3" id="KW-1185">Reference proteome</keyword>
<dbReference type="AlphaFoldDB" id="A0A2T7G585"/>
<evidence type="ECO:0000313" key="3">
    <source>
        <dbReference type="Proteomes" id="UP000244446"/>
    </source>
</evidence>
<dbReference type="InterPro" id="IPR015001">
    <property type="entry name" value="DUF1850"/>
</dbReference>
<protein>
    <submittedName>
        <fullName evidence="2">DUF1850 domain-containing protein</fullName>
    </submittedName>
</protein>
<evidence type="ECO:0000256" key="1">
    <source>
        <dbReference type="SAM" id="SignalP"/>
    </source>
</evidence>
<accession>A0A2T7G585</accession>